<protein>
    <submittedName>
        <fullName evidence="2">Uncharacterized protein</fullName>
    </submittedName>
</protein>
<evidence type="ECO:0000313" key="2">
    <source>
        <dbReference type="EMBL" id="OJT06693.1"/>
    </source>
</evidence>
<feature type="compositionally biased region" description="Acidic residues" evidence="1">
    <location>
        <begin position="173"/>
        <end position="188"/>
    </location>
</feature>
<keyword evidence="3" id="KW-1185">Reference proteome</keyword>
<proteinExistence type="predicted"/>
<feature type="region of interest" description="Disordered" evidence="1">
    <location>
        <begin position="166"/>
        <end position="200"/>
    </location>
</feature>
<accession>A0A1M2VGP6</accession>
<name>A0A1M2VGP6_TRAPU</name>
<dbReference type="AlphaFoldDB" id="A0A1M2VGP6"/>
<organism evidence="2 3">
    <name type="scientific">Trametes pubescens</name>
    <name type="common">White-rot fungus</name>
    <dbReference type="NCBI Taxonomy" id="154538"/>
    <lineage>
        <taxon>Eukaryota</taxon>
        <taxon>Fungi</taxon>
        <taxon>Dikarya</taxon>
        <taxon>Basidiomycota</taxon>
        <taxon>Agaricomycotina</taxon>
        <taxon>Agaricomycetes</taxon>
        <taxon>Polyporales</taxon>
        <taxon>Polyporaceae</taxon>
        <taxon>Trametes</taxon>
    </lineage>
</organism>
<sequence length="200" mass="22687">MSSRPDSPLFDDISSILDRRGDMRSDRLSFLSILERLGDPEAISDLACIAHNNVYAEQWSSLGRWHEWLDIIDDPDGLECLPDETTEGDRVTLRAVVCALIYFSVDHTDHRLEDGEPFHTCALRALRAEGLSIEAHLEPCVHQWIYREEFAYEEWHTMVEDAARVVRAAPEVSSEESDNDDDNEDNNEGSDTPSSLPDLV</sequence>
<dbReference type="EMBL" id="MNAD01001272">
    <property type="protein sequence ID" value="OJT06693.1"/>
    <property type="molecule type" value="Genomic_DNA"/>
</dbReference>
<evidence type="ECO:0000256" key="1">
    <source>
        <dbReference type="SAM" id="MobiDB-lite"/>
    </source>
</evidence>
<dbReference type="Proteomes" id="UP000184267">
    <property type="component" value="Unassembled WGS sequence"/>
</dbReference>
<comment type="caution">
    <text evidence="2">The sequence shown here is derived from an EMBL/GenBank/DDBJ whole genome shotgun (WGS) entry which is preliminary data.</text>
</comment>
<reference evidence="2 3" key="1">
    <citation type="submission" date="2016-10" db="EMBL/GenBank/DDBJ databases">
        <title>Genome sequence of the basidiomycete white-rot fungus Trametes pubescens.</title>
        <authorList>
            <person name="Makela M.R."/>
            <person name="Granchi Z."/>
            <person name="Peng M."/>
            <person name="De Vries R.P."/>
            <person name="Grigoriev I."/>
            <person name="Riley R."/>
            <person name="Hilden K."/>
        </authorList>
    </citation>
    <scope>NUCLEOTIDE SEQUENCE [LARGE SCALE GENOMIC DNA]</scope>
    <source>
        <strain evidence="2 3">FBCC735</strain>
    </source>
</reference>
<gene>
    <name evidence="2" type="ORF">TRAPUB_2459</name>
</gene>
<evidence type="ECO:0000313" key="3">
    <source>
        <dbReference type="Proteomes" id="UP000184267"/>
    </source>
</evidence>